<evidence type="ECO:0000313" key="3">
    <source>
        <dbReference type="Proteomes" id="UP000299102"/>
    </source>
</evidence>
<gene>
    <name evidence="2" type="ORF">EVAR_72915_1</name>
</gene>
<feature type="compositionally biased region" description="Polar residues" evidence="1">
    <location>
        <begin position="15"/>
        <end position="25"/>
    </location>
</feature>
<accession>A0A4C1TS67</accession>
<proteinExistence type="predicted"/>
<dbReference type="STRING" id="151549.A0A4C1TS67"/>
<feature type="region of interest" description="Disordered" evidence="1">
    <location>
        <begin position="14"/>
        <end position="37"/>
    </location>
</feature>
<dbReference type="EMBL" id="BGZK01006125">
    <property type="protein sequence ID" value="GBP16788.1"/>
    <property type="molecule type" value="Genomic_DNA"/>
</dbReference>
<protein>
    <submittedName>
        <fullName evidence="2">Uncharacterized protein</fullName>
    </submittedName>
</protein>
<evidence type="ECO:0000256" key="1">
    <source>
        <dbReference type="SAM" id="MobiDB-lite"/>
    </source>
</evidence>
<comment type="caution">
    <text evidence="2">The sequence shown here is derived from an EMBL/GenBank/DDBJ whole genome shotgun (WGS) entry which is preliminary data.</text>
</comment>
<reference evidence="2 3" key="1">
    <citation type="journal article" date="2019" name="Commun. Biol.">
        <title>The bagworm genome reveals a unique fibroin gene that provides high tensile strength.</title>
        <authorList>
            <person name="Kono N."/>
            <person name="Nakamura H."/>
            <person name="Ohtoshi R."/>
            <person name="Tomita M."/>
            <person name="Numata K."/>
            <person name="Arakawa K."/>
        </authorList>
    </citation>
    <scope>NUCLEOTIDE SEQUENCE [LARGE SCALE GENOMIC DNA]</scope>
</reference>
<dbReference type="AlphaFoldDB" id="A0A4C1TS67"/>
<dbReference type="Proteomes" id="UP000299102">
    <property type="component" value="Unassembled WGS sequence"/>
</dbReference>
<feature type="region of interest" description="Disordered" evidence="1">
    <location>
        <begin position="107"/>
        <end position="129"/>
    </location>
</feature>
<organism evidence="2 3">
    <name type="scientific">Eumeta variegata</name>
    <name type="common">Bagworm moth</name>
    <name type="synonym">Eumeta japonica</name>
    <dbReference type="NCBI Taxonomy" id="151549"/>
    <lineage>
        <taxon>Eukaryota</taxon>
        <taxon>Metazoa</taxon>
        <taxon>Ecdysozoa</taxon>
        <taxon>Arthropoda</taxon>
        <taxon>Hexapoda</taxon>
        <taxon>Insecta</taxon>
        <taxon>Pterygota</taxon>
        <taxon>Neoptera</taxon>
        <taxon>Endopterygota</taxon>
        <taxon>Lepidoptera</taxon>
        <taxon>Glossata</taxon>
        <taxon>Ditrysia</taxon>
        <taxon>Tineoidea</taxon>
        <taxon>Psychidae</taxon>
        <taxon>Oiketicinae</taxon>
        <taxon>Eumeta</taxon>
    </lineage>
</organism>
<sequence length="154" mass="17128">MACVDDSEAIEVKSVCSNSSSANEQNGEDEDQIPPADNTVTLLKFEGTSLHIDSEEAKRQIEENGEMGYPYLNRDICQQFDVPRKSDSPAGTLALTVRKQLKSLNPLRSKKNVEEEEETREEVEAEKSMWQEKQEALEVAAVTTAASLGKTKTY</sequence>
<evidence type="ECO:0000313" key="2">
    <source>
        <dbReference type="EMBL" id="GBP16788.1"/>
    </source>
</evidence>
<keyword evidence="3" id="KW-1185">Reference proteome</keyword>
<feature type="compositionally biased region" description="Acidic residues" evidence="1">
    <location>
        <begin position="114"/>
        <end position="124"/>
    </location>
</feature>
<name>A0A4C1TS67_EUMVA</name>